<dbReference type="Gene3D" id="2.120.10.30">
    <property type="entry name" value="TolB, C-terminal domain"/>
    <property type="match status" value="1"/>
</dbReference>
<keyword evidence="4" id="KW-1185">Reference proteome</keyword>
<dbReference type="Pfam" id="PF22586">
    <property type="entry name" value="ANCHR-like_BBOX"/>
    <property type="match status" value="1"/>
</dbReference>
<dbReference type="InterPro" id="IPR047153">
    <property type="entry name" value="TRIM45/56/19-like"/>
</dbReference>
<dbReference type="PANTHER" id="PTHR25462:SF296">
    <property type="entry name" value="MEIOTIC P26, ISOFORM F"/>
    <property type="match status" value="1"/>
</dbReference>
<accession>A0A6J8BTJ3</accession>
<evidence type="ECO:0000259" key="2">
    <source>
        <dbReference type="PROSITE" id="PS50119"/>
    </source>
</evidence>
<dbReference type="PANTHER" id="PTHR25462">
    <property type="entry name" value="BONUS, ISOFORM C-RELATED"/>
    <property type="match status" value="1"/>
</dbReference>
<keyword evidence="1" id="KW-0863">Zinc-finger</keyword>
<evidence type="ECO:0000256" key="1">
    <source>
        <dbReference type="PROSITE-ProRule" id="PRU00024"/>
    </source>
</evidence>
<dbReference type="SUPFAM" id="SSF63829">
    <property type="entry name" value="Calcium-dependent phosphotriesterase"/>
    <property type="match status" value="1"/>
</dbReference>
<dbReference type="InterPro" id="IPR011042">
    <property type="entry name" value="6-blade_b-propeller_TolB-like"/>
</dbReference>
<keyword evidence="1" id="KW-0479">Metal-binding</keyword>
<dbReference type="InterPro" id="IPR000315">
    <property type="entry name" value="Znf_B-box"/>
</dbReference>
<proteinExistence type="predicted"/>
<evidence type="ECO:0000313" key="3">
    <source>
        <dbReference type="EMBL" id="CAC5387285.1"/>
    </source>
</evidence>
<dbReference type="Proteomes" id="UP000507470">
    <property type="component" value="Unassembled WGS sequence"/>
</dbReference>
<keyword evidence="1" id="KW-0862">Zinc</keyword>
<reference evidence="3 4" key="1">
    <citation type="submission" date="2020-06" db="EMBL/GenBank/DDBJ databases">
        <authorList>
            <person name="Li R."/>
            <person name="Bekaert M."/>
        </authorList>
    </citation>
    <scope>NUCLEOTIDE SEQUENCE [LARGE SCALE GENOMIC DNA]</scope>
    <source>
        <strain evidence="4">wild</strain>
    </source>
</reference>
<feature type="domain" description="B box-type" evidence="2">
    <location>
        <begin position="4"/>
        <end position="54"/>
    </location>
</feature>
<name>A0A6J8BTJ3_MYTCO</name>
<sequence>MASSSGVVCEICAAQHITKSANYWCPECEEGLCSECQKHHSFSKGTRTHDIISIENYLKLSTAISKITSYCNEHNSKYQNYCPHRDKMCCPVCISDHHKNCCGLKSLQEIVKISKASALLESTEQSLEDIMYNFDIIMKDRKQNLTAIQNQRKLFHAEIKQIREKVNSHLDSLEEQILLKLNKAEKEIKSFFGSKLLETEAETEKKYLELLFEDRSLHKNELKCSISEKISDILTTITAFGSVSIETSQSSIVLKTDKEKHAQTLSPVAHPPKSIDNIRFSFKSKLLFPNKQQLCFHGFMASPSGLMVLSDTPGCRLCIMNPNGTFDLIKKGLNCYNDITFVDDSTVAASTENAIEIINIHSKVTARKIDMRNCYGIRYYNGKLLCNVLLRGIHEIHLSNGKVKNLVIQKDLGHWSYLAIHNEKIYQTSNYFIRCYTMKGEKLWEHILDPKLGRARGITVDDNGIVFVAQYYSNSIALFSPDGQRCRQLQINDTKELWGLHFNAIKNLMTVGCVNGTIGLYDILYTN</sequence>
<gene>
    <name evidence="3" type="ORF">MCOR_22641</name>
</gene>
<dbReference type="OrthoDB" id="6135363at2759"/>
<dbReference type="AlphaFoldDB" id="A0A6J8BTJ3"/>
<evidence type="ECO:0000313" key="4">
    <source>
        <dbReference type="Proteomes" id="UP000507470"/>
    </source>
</evidence>
<dbReference type="PROSITE" id="PS50119">
    <property type="entry name" value="ZF_BBOX"/>
    <property type="match status" value="1"/>
</dbReference>
<protein>
    <recommendedName>
        <fullName evidence="2">B box-type domain-containing protein</fullName>
    </recommendedName>
</protein>
<dbReference type="Gene3D" id="3.30.160.60">
    <property type="entry name" value="Classic Zinc Finger"/>
    <property type="match status" value="1"/>
</dbReference>
<organism evidence="3 4">
    <name type="scientific">Mytilus coruscus</name>
    <name type="common">Sea mussel</name>
    <dbReference type="NCBI Taxonomy" id="42192"/>
    <lineage>
        <taxon>Eukaryota</taxon>
        <taxon>Metazoa</taxon>
        <taxon>Spiralia</taxon>
        <taxon>Lophotrochozoa</taxon>
        <taxon>Mollusca</taxon>
        <taxon>Bivalvia</taxon>
        <taxon>Autobranchia</taxon>
        <taxon>Pteriomorphia</taxon>
        <taxon>Mytilida</taxon>
        <taxon>Mytiloidea</taxon>
        <taxon>Mytilidae</taxon>
        <taxon>Mytilinae</taxon>
        <taxon>Mytilus</taxon>
    </lineage>
</organism>
<dbReference type="CDD" id="cd19757">
    <property type="entry name" value="Bbox1"/>
    <property type="match status" value="1"/>
</dbReference>
<dbReference type="EMBL" id="CACVKT020003995">
    <property type="protein sequence ID" value="CAC5387285.1"/>
    <property type="molecule type" value="Genomic_DNA"/>
</dbReference>
<dbReference type="GO" id="GO:0008270">
    <property type="term" value="F:zinc ion binding"/>
    <property type="evidence" value="ECO:0007669"/>
    <property type="project" value="UniProtKB-KW"/>
</dbReference>